<sequence>MRAMLMIAGFINAASFFADAFSSAAPAERAADGPSCDDDERGAGTPRLGICPSGPTPVLTALTERDREGKGKERKKENTPNPQTPNPQPTAGRGTNPPYRPRQAGRLNSGSPSLTTLGGI</sequence>
<keyword evidence="4" id="KW-1185">Reference proteome</keyword>
<reference evidence="3 4" key="1">
    <citation type="submission" date="2023-03" db="EMBL/GenBank/DDBJ databases">
        <title>High recombination rates correlate with genetic variation in Cardiocondyla obscurior ants.</title>
        <authorList>
            <person name="Errbii M."/>
        </authorList>
    </citation>
    <scope>NUCLEOTIDE SEQUENCE [LARGE SCALE GENOMIC DNA]</scope>
    <source>
        <strain evidence="3">Alpha-2009</strain>
        <tissue evidence="3">Whole body</tissue>
    </source>
</reference>
<feature type="region of interest" description="Disordered" evidence="1">
    <location>
        <begin position="24"/>
        <end position="120"/>
    </location>
</feature>
<comment type="caution">
    <text evidence="3">The sequence shown here is derived from an EMBL/GenBank/DDBJ whole genome shotgun (WGS) entry which is preliminary data.</text>
</comment>
<dbReference type="Proteomes" id="UP001430953">
    <property type="component" value="Unassembled WGS sequence"/>
</dbReference>
<dbReference type="AlphaFoldDB" id="A0AAW2FGJ8"/>
<evidence type="ECO:0000313" key="3">
    <source>
        <dbReference type="EMBL" id="KAL0114958.1"/>
    </source>
</evidence>
<dbReference type="EMBL" id="JADYXP020000010">
    <property type="protein sequence ID" value="KAL0114958.1"/>
    <property type="molecule type" value="Genomic_DNA"/>
</dbReference>
<evidence type="ECO:0000256" key="1">
    <source>
        <dbReference type="SAM" id="MobiDB-lite"/>
    </source>
</evidence>
<accession>A0AAW2FGJ8</accession>
<proteinExistence type="predicted"/>
<keyword evidence="2" id="KW-0732">Signal</keyword>
<evidence type="ECO:0008006" key="5">
    <source>
        <dbReference type="Google" id="ProtNLM"/>
    </source>
</evidence>
<protein>
    <recommendedName>
        <fullName evidence="5">Secreted protein</fullName>
    </recommendedName>
</protein>
<feature type="signal peptide" evidence="2">
    <location>
        <begin position="1"/>
        <end position="20"/>
    </location>
</feature>
<organism evidence="3 4">
    <name type="scientific">Cardiocondyla obscurior</name>
    <dbReference type="NCBI Taxonomy" id="286306"/>
    <lineage>
        <taxon>Eukaryota</taxon>
        <taxon>Metazoa</taxon>
        <taxon>Ecdysozoa</taxon>
        <taxon>Arthropoda</taxon>
        <taxon>Hexapoda</taxon>
        <taxon>Insecta</taxon>
        <taxon>Pterygota</taxon>
        <taxon>Neoptera</taxon>
        <taxon>Endopterygota</taxon>
        <taxon>Hymenoptera</taxon>
        <taxon>Apocrita</taxon>
        <taxon>Aculeata</taxon>
        <taxon>Formicoidea</taxon>
        <taxon>Formicidae</taxon>
        <taxon>Myrmicinae</taxon>
        <taxon>Cardiocondyla</taxon>
    </lineage>
</organism>
<gene>
    <name evidence="3" type="ORF">PUN28_010491</name>
</gene>
<evidence type="ECO:0000256" key="2">
    <source>
        <dbReference type="SAM" id="SignalP"/>
    </source>
</evidence>
<feature type="chain" id="PRO_5043351723" description="Secreted protein" evidence="2">
    <location>
        <begin position="21"/>
        <end position="120"/>
    </location>
</feature>
<evidence type="ECO:0000313" key="4">
    <source>
        <dbReference type="Proteomes" id="UP001430953"/>
    </source>
</evidence>
<name>A0AAW2FGJ8_9HYME</name>
<feature type="compositionally biased region" description="Basic and acidic residues" evidence="1">
    <location>
        <begin position="63"/>
        <end position="78"/>
    </location>
</feature>
<feature type="compositionally biased region" description="Polar residues" evidence="1">
    <location>
        <begin position="106"/>
        <end position="120"/>
    </location>
</feature>